<dbReference type="GO" id="GO:0006508">
    <property type="term" value="P:proteolysis"/>
    <property type="evidence" value="ECO:0007669"/>
    <property type="project" value="UniProtKB-KW"/>
</dbReference>
<dbReference type="EC" id="3.4.22.68" evidence="7"/>
<evidence type="ECO:0000313" key="7">
    <source>
        <dbReference type="EMBL" id="CRG98511.1"/>
    </source>
</evidence>
<sequence length="1559" mass="187450">MKNINKECRFKNDQKNKNNFNYFEKEKKDKDTFPSNLCEILSSDDSNEKCDENNNNFIIVELISYICGNSKIISFYPSTNKNNLGQNKYLYHFYKKKKTKLYLCLNKKNNEIYIYEVQCKYTKKKNDTYEDIKGNINIDKLNNSIETNGNYIVKIEHSYNTNSVNDEDNNFINELSPPRKDIHVNNKLKEKKIKIENSTNISKKIFVTKLFDSINFSYDLSTIEYTKLSNTDDKTLSCLKNILEKKIYKNPEKTKEDKKSKCHIGYMNKNSFIQCDDLNMQHSFDEDNDFHSKINLKKNSLINIENIENNNINNTKNDDEIKILFLHFHEPAHIFMNQFANIDQSKDENFMKQIKGFLNDEKYKIIEREYSKVKKKNEYGSIIRKIKNENIPCSFLENYESDISICSNDLFFSDSEVITRECESDIKENKKKSINILTRNNLKVKWILLNLNLKNEEEVMIQKYVICKKSSIEKLKNSNFCYNNLDNILLKSRKKNLKKEENGNHIIKNNDILKNKKNQNNSNKQISDESKNDFVFEHLNKIHKYYHNESKLKNKKKINDNNLIFNFHLDENVTDQIKRSNQKKEQADEKKTVKEEKDKEKKRKDEYNSKDGKSYCELERIKKNYNSENEVKCYEYDKIKKNYIFENEKENLYKDKIYINNKAVDKENLFKDKMRTNDENNEKEENFHLYTDRNSSTEKLLNKYSKNDIYENDSLDKNNTKKRKINNVENYYDIQINDKKIMTEKKKKNTEGDIINVKNKKIDKREIIYSEENNTNNKNTKNKNKINILKNFFSDSEVKNNSEHFTYVKDDIVVENKYINQDYIKEGNQKKWENYYFKNNLNHGNKFNIHSNSNNSINSNDDGNSNTNNYDKNNNGNNNNINDKTNKCGNNYDESNSNNNNIIKNYCNNKKVNNNNNDNNNNNNNKRNNKNNNNNNNININNENNNLNNNINNNNDNNNIIDDYINGDNKYDDIIDNNNSNNNNNDNSRNKVFKMRCTQENMLKLRINHNESKKNNESNEFLNRFFLKYKVNTFYDIIKIIYCNYRHFRYTDKLKFYITTFLNFSKIEKAKLQFMQKEKIIDTEILKYYINRKILEKKNVWKLNNYKIDNFNIFRLNKSKYIDDSIIDFFNNYIYSFILKFDKDKNDIYIFNTFFYKKIELYDDIFKAYINTNRWIKKLKKKIYEYKYVFIPINIKNTHWSLVLLYFPFNNTQENIDRILEYKTEDYKCNKIINEVGEQDGIFYMQNICKNKESSKKNVNILIRDNDYYKGEIENSHNKFRNKSNESFFFKKSKYNVFKNYFSFLNENDNEEYYYNQFQKSLSDIGESSTMFSNDEFSKKNHPNRFTDKIFLNKKKKLKIEKKNKNIKIAYMIYLDSLLPSIKGNKILQKLKKYVEHLFILDQMTINKKEMKNKKTDIQEIFFKFIYPNIIPKQNNSYDCGIYIIQFILHICLNKHIVENDLINPFKQQIKSKLINQKFNFNFSNENLDNYAFSKPNINKSIPWFGQKDISIKRKQMKKMLLYMKDVINWKSDNHIEALNLLFLMNYNNEYKKNVTEVD</sequence>
<dbReference type="PANTHER" id="PTHR46915:SF2">
    <property type="entry name" value="UBIQUITIN-LIKE PROTEASE 4"/>
    <property type="match status" value="1"/>
</dbReference>
<dbReference type="Gene3D" id="3.40.395.10">
    <property type="entry name" value="Adenoviral Proteinase, Chain A"/>
    <property type="match status" value="2"/>
</dbReference>
<keyword evidence="3 7" id="KW-0378">Hydrolase</keyword>
<accession>A0A1J1H0L7</accession>
<evidence type="ECO:0000256" key="3">
    <source>
        <dbReference type="ARBA" id="ARBA00022801"/>
    </source>
</evidence>
<dbReference type="SUPFAM" id="SSF54001">
    <property type="entry name" value="Cysteine proteinases"/>
    <property type="match status" value="1"/>
</dbReference>
<feature type="domain" description="Ubiquitin-like protease family profile" evidence="6">
    <location>
        <begin position="1106"/>
        <end position="1451"/>
    </location>
</feature>
<keyword evidence="2 7" id="KW-0645">Protease</keyword>
<dbReference type="InterPro" id="IPR038765">
    <property type="entry name" value="Papain-like_cys_pep_sf"/>
</dbReference>
<dbReference type="GeneID" id="39734412"/>
<feature type="region of interest" description="Disordered" evidence="5">
    <location>
        <begin position="848"/>
        <end position="947"/>
    </location>
</feature>
<feature type="region of interest" description="Disordered" evidence="5">
    <location>
        <begin position="508"/>
        <end position="529"/>
    </location>
</feature>
<name>A0A1J1H0L7_PLARL</name>
<proteinExistence type="inferred from homology"/>
<dbReference type="RefSeq" id="XP_028531521.1">
    <property type="nucleotide sequence ID" value="XM_028679655.1"/>
</dbReference>
<evidence type="ECO:0000313" key="8">
    <source>
        <dbReference type="Proteomes" id="UP000220158"/>
    </source>
</evidence>
<evidence type="ECO:0000259" key="6">
    <source>
        <dbReference type="PROSITE" id="PS50600"/>
    </source>
</evidence>
<feature type="compositionally biased region" description="Low complexity" evidence="5">
    <location>
        <begin position="508"/>
        <end position="525"/>
    </location>
</feature>
<evidence type="ECO:0000256" key="4">
    <source>
        <dbReference type="ARBA" id="ARBA00022807"/>
    </source>
</evidence>
<dbReference type="GO" id="GO:0016926">
    <property type="term" value="P:protein desumoylation"/>
    <property type="evidence" value="ECO:0007669"/>
    <property type="project" value="UniProtKB-ARBA"/>
</dbReference>
<dbReference type="PROSITE" id="PS50600">
    <property type="entry name" value="ULP_PROTEASE"/>
    <property type="match status" value="1"/>
</dbReference>
<dbReference type="EMBL" id="LN835296">
    <property type="protein sequence ID" value="CRG98511.1"/>
    <property type="molecule type" value="Genomic_DNA"/>
</dbReference>
<dbReference type="InterPro" id="IPR003653">
    <property type="entry name" value="Peptidase_C48_C"/>
</dbReference>
<evidence type="ECO:0000256" key="5">
    <source>
        <dbReference type="SAM" id="MobiDB-lite"/>
    </source>
</evidence>
<dbReference type="KEGG" id="prel:PRELSG_0116200"/>
<dbReference type="OrthoDB" id="442460at2759"/>
<protein>
    <submittedName>
        <fullName evidence="7">Sentrin-specific protease 2, putative</fullName>
        <ecNumber evidence="7">3.4.22.68</ecNumber>
    </submittedName>
</protein>
<dbReference type="Proteomes" id="UP000220158">
    <property type="component" value="Chromosome 1"/>
</dbReference>
<dbReference type="PANTHER" id="PTHR46915">
    <property type="entry name" value="UBIQUITIN-LIKE PROTEASE 4-RELATED"/>
    <property type="match status" value="1"/>
</dbReference>
<evidence type="ECO:0000256" key="1">
    <source>
        <dbReference type="ARBA" id="ARBA00005234"/>
    </source>
</evidence>
<dbReference type="OMA" id="RINHNES"/>
<keyword evidence="4" id="KW-0788">Thiol protease</keyword>
<comment type="similarity">
    <text evidence="1">Belongs to the peptidase C48 family.</text>
</comment>
<organism evidence="7 8">
    <name type="scientific">Plasmodium relictum</name>
    <dbReference type="NCBI Taxonomy" id="85471"/>
    <lineage>
        <taxon>Eukaryota</taxon>
        <taxon>Sar</taxon>
        <taxon>Alveolata</taxon>
        <taxon>Apicomplexa</taxon>
        <taxon>Aconoidasida</taxon>
        <taxon>Haemosporida</taxon>
        <taxon>Plasmodiidae</taxon>
        <taxon>Plasmodium</taxon>
        <taxon>Plasmodium (Haemamoeba)</taxon>
    </lineage>
</organism>
<dbReference type="GO" id="GO:0008234">
    <property type="term" value="F:cysteine-type peptidase activity"/>
    <property type="evidence" value="ECO:0007669"/>
    <property type="project" value="UniProtKB-KW"/>
</dbReference>
<gene>
    <name evidence="7" type="primary">SENP2</name>
    <name evidence="7" type="ORF">PRELSG_0116200</name>
</gene>
<dbReference type="VEuPathDB" id="PlasmoDB:PRELSG_0116200"/>
<reference evidence="7 8" key="1">
    <citation type="submission" date="2015-04" db="EMBL/GenBank/DDBJ databases">
        <authorList>
            <consortium name="Pathogen Informatics"/>
        </authorList>
    </citation>
    <scope>NUCLEOTIDE SEQUENCE [LARGE SCALE GENOMIC DNA]</scope>
    <source>
        <strain evidence="7 8">SGS1</strain>
    </source>
</reference>
<feature type="region of interest" description="Disordered" evidence="5">
    <location>
        <begin position="576"/>
        <end position="609"/>
    </location>
</feature>
<evidence type="ECO:0000256" key="2">
    <source>
        <dbReference type="ARBA" id="ARBA00022670"/>
    </source>
</evidence>
<keyword evidence="8" id="KW-1185">Reference proteome</keyword>